<dbReference type="Proteomes" id="UP000011960">
    <property type="component" value="Unassembled WGS sequence"/>
</dbReference>
<dbReference type="OrthoDB" id="5884352at2"/>
<reference evidence="1 2" key="1">
    <citation type="journal article" date="2013" name="Genome Announc.">
        <title>Genome Sequence of Hydrothermal Arsenic-Respiring Bacterium Marinobacter santoriniensis NKSG1T.</title>
        <authorList>
            <person name="Handley K.M."/>
            <person name="Upton M."/>
            <person name="Beatson S.A."/>
            <person name="Hery M."/>
            <person name="Lloyd J.R."/>
        </authorList>
    </citation>
    <scope>NUCLEOTIDE SEQUENCE [LARGE SCALE GENOMIC DNA]</scope>
    <source>
        <strain evidence="1 2">NKSG1</strain>
    </source>
</reference>
<dbReference type="eggNOG" id="ENOG5032I2F">
    <property type="taxonomic scope" value="Bacteria"/>
</dbReference>
<dbReference type="RefSeq" id="WP_008940471.1">
    <property type="nucleotide sequence ID" value="NZ_APAT01000025.1"/>
</dbReference>
<keyword evidence="2" id="KW-1185">Reference proteome</keyword>
<organism evidence="1 2">
    <name type="scientific">Marinobacter santoriniensis NKSG1</name>
    <dbReference type="NCBI Taxonomy" id="1288826"/>
    <lineage>
        <taxon>Bacteria</taxon>
        <taxon>Pseudomonadati</taxon>
        <taxon>Pseudomonadota</taxon>
        <taxon>Gammaproteobacteria</taxon>
        <taxon>Pseudomonadales</taxon>
        <taxon>Marinobacteraceae</taxon>
        <taxon>Marinobacter</taxon>
    </lineage>
</organism>
<protein>
    <submittedName>
        <fullName evidence="1">Uncharacterized protein</fullName>
    </submittedName>
</protein>
<dbReference type="PATRIC" id="fig|1288826.3.peg.3327"/>
<proteinExistence type="predicted"/>
<accession>M7D0F3</accession>
<evidence type="ECO:0000313" key="2">
    <source>
        <dbReference type="Proteomes" id="UP000011960"/>
    </source>
</evidence>
<evidence type="ECO:0000313" key="1">
    <source>
        <dbReference type="EMBL" id="EMP54243.1"/>
    </source>
</evidence>
<dbReference type="AlphaFoldDB" id="M7D0F3"/>
<sequence>MCRIDAPYRNRSLDEKRDPLERFTQALDEFEIHGHIRSLLTKHFSDIWHRIFGSASNLEDVLSSARQETSDHNKCAAILSSRRLADELALHIHDQYSTVTRPRAAADHGSEVLAFAQELIQTYFSESPYTLYSALKNMGAPTSLTLSYDWFVTGLYGEAFCLSRSLFDDPALLAEEEITRNDILWGFFNRMSGRDDGNGNKLNEICVPPQLKNLFSASSLAFQAGPHTLGAKGFLKSIGFLKAWTAFDAEAGRIRSAEEGVFRKIDFEWSDLFAQISSIGSSNIAIKEASDAAYRWLGKAKIELQEAYSLHADIGSFSETEIEQWALQLNRCFKLHSYGHPTDVSQDPAERDAAEKRHLELICSQLTDDQVRAWIRWSIRQDISSALGQTERQFIFREFYGAESGKWWGSEYSSTWRAILEEELDRLEIEDQLGVLSGKLHALPSEAADREYRAWWNSLLERLIKDPDFPVALTPQWTVAALNRLDDELITPYISKSIGLLRGELSQGGKEEHHKQLEELLRRLSFIDPSKAARHRLLLMRSSATPIADESIARLSSLHSEKAVEWYLPFNEVARDRFANTMHFRSHVSLTESEQIELECYESFALELVEFCLSRLRLRKGEKPKDGRYDTTQVTEQSPIWRQGYLKALLELGIDPNGKAHKTAYFTKQFDPDESVQAVAKECYRAVRREAKKNRSIQDVRRGLIAAEWWLLMSQRLELNLAVDHERALKTRRNLLRNPI</sequence>
<name>M7D0F3_9GAMM</name>
<dbReference type="EMBL" id="APAT01000025">
    <property type="protein sequence ID" value="EMP54243.1"/>
    <property type="molecule type" value="Genomic_DNA"/>
</dbReference>
<gene>
    <name evidence="1" type="ORF">MSNKSG1_16731</name>
</gene>
<comment type="caution">
    <text evidence="1">The sequence shown here is derived from an EMBL/GenBank/DDBJ whole genome shotgun (WGS) entry which is preliminary data.</text>
</comment>